<reference evidence="2" key="1">
    <citation type="submission" date="2022-08" db="UniProtKB">
        <authorList>
            <consortium name="EnsemblMetazoa"/>
        </authorList>
    </citation>
    <scope>IDENTIFICATION</scope>
    <source>
        <strain evidence="2">Dongola</strain>
    </source>
</reference>
<dbReference type="InterPro" id="IPR032071">
    <property type="entry name" value="DUF4806"/>
</dbReference>
<dbReference type="VEuPathDB" id="VectorBase:AARA21_006682"/>
<dbReference type="KEGG" id="aara:120893710"/>
<dbReference type="VEuPathDB" id="VectorBase:AARA008568"/>
<keyword evidence="3" id="KW-1185">Reference proteome</keyword>
<feature type="compositionally biased region" description="Basic residues" evidence="1">
    <location>
        <begin position="328"/>
        <end position="341"/>
    </location>
</feature>
<name>A0A182I4S0_ANOAR</name>
<dbReference type="AlphaFoldDB" id="A0A182I4S0"/>
<proteinExistence type="predicted"/>
<evidence type="ECO:0000313" key="2">
    <source>
        <dbReference type="EnsemblMetazoa" id="AARA008568-PA"/>
    </source>
</evidence>
<dbReference type="RefSeq" id="XP_040151695.1">
    <property type="nucleotide sequence ID" value="XM_040295761.1"/>
</dbReference>
<dbReference type="GeneID" id="120893710"/>
<dbReference type="Pfam" id="PF16064">
    <property type="entry name" value="DUF4806"/>
    <property type="match status" value="1"/>
</dbReference>
<dbReference type="Proteomes" id="UP000075840">
    <property type="component" value="Unassembled WGS sequence"/>
</dbReference>
<evidence type="ECO:0000313" key="3">
    <source>
        <dbReference type="Proteomes" id="UP000075840"/>
    </source>
</evidence>
<organism evidence="2 3">
    <name type="scientific">Anopheles arabiensis</name>
    <name type="common">Mosquito</name>
    <dbReference type="NCBI Taxonomy" id="7173"/>
    <lineage>
        <taxon>Eukaryota</taxon>
        <taxon>Metazoa</taxon>
        <taxon>Ecdysozoa</taxon>
        <taxon>Arthropoda</taxon>
        <taxon>Hexapoda</taxon>
        <taxon>Insecta</taxon>
        <taxon>Pterygota</taxon>
        <taxon>Neoptera</taxon>
        <taxon>Endopterygota</taxon>
        <taxon>Diptera</taxon>
        <taxon>Nematocera</taxon>
        <taxon>Culicoidea</taxon>
        <taxon>Culicidae</taxon>
        <taxon>Anophelinae</taxon>
        <taxon>Anopheles</taxon>
    </lineage>
</organism>
<sequence length="347" mass="39718">MPFAIVEAHDAGDANKQLYVVPEGWLLDTEQTETILLWPRCDGLEMYKLLTDGESVANTKWIKMNCTVKMINIPNLSVAHGHVSKLKGECIEPSEDTASQVVQKCPTPSPLEEECSNVPCEEDVSEQKAESSFSKTHTKTMEIAPASVRTISEKDFFNFLLKVNQKITLLEALVRKITDKVVYLEAQAQMLQSRLNSRAVPKQPMISDVDFKQIDCLQSLESFNEKLLDKEYQDKMYQWLNAQITEVKSENRMTEAIDVLFTKRFMTKCSWTGVGRGSEKIAMMRMVNISKLFRRVGTTANIIVNQRMVMLFFMKKLRNAVRRSEMKHLRRSTSHNVPSHKVKTESQ</sequence>
<dbReference type="EMBL" id="APCN01002346">
    <property type="status" value="NOT_ANNOTATED_CDS"/>
    <property type="molecule type" value="Genomic_DNA"/>
</dbReference>
<feature type="region of interest" description="Disordered" evidence="1">
    <location>
        <begin position="324"/>
        <end position="347"/>
    </location>
</feature>
<accession>A0A182I4S0</accession>
<dbReference type="EnsemblMetazoa" id="AARA008568-RA">
    <property type="protein sequence ID" value="AARA008568-PA"/>
    <property type="gene ID" value="AARA008568"/>
</dbReference>
<evidence type="ECO:0000256" key="1">
    <source>
        <dbReference type="SAM" id="MobiDB-lite"/>
    </source>
</evidence>
<protein>
    <submittedName>
        <fullName evidence="2">Uncharacterized protein</fullName>
    </submittedName>
</protein>